<evidence type="ECO:0000256" key="1">
    <source>
        <dbReference type="ARBA" id="ARBA00022821"/>
    </source>
</evidence>
<evidence type="ECO:0000313" key="4">
    <source>
        <dbReference type="Proteomes" id="UP000428333"/>
    </source>
</evidence>
<evidence type="ECO:0000259" key="2">
    <source>
        <dbReference type="Pfam" id="PF23247"/>
    </source>
</evidence>
<feature type="non-terminal residue" evidence="3">
    <location>
        <position position="1"/>
    </location>
</feature>
<comment type="caution">
    <text evidence="3">The sequence shown here is derived from an EMBL/GenBank/DDBJ whole genome shotgun (WGS) entry which is preliminary data.</text>
</comment>
<accession>A0A6A4L374</accession>
<feature type="non-terminal residue" evidence="3">
    <location>
        <position position="782"/>
    </location>
</feature>
<dbReference type="SUPFAM" id="SSF52058">
    <property type="entry name" value="L domain-like"/>
    <property type="match status" value="2"/>
</dbReference>
<dbReference type="Pfam" id="PF23247">
    <property type="entry name" value="LRR_RPS2"/>
    <property type="match status" value="2"/>
</dbReference>
<reference evidence="3 4" key="1">
    <citation type="journal article" date="2019" name="Genome Biol. Evol.">
        <title>The Rhododendron genome and chromosomal organization provide insight into shared whole-genome duplications across the heath family (Ericaceae).</title>
        <authorList>
            <person name="Soza V.L."/>
            <person name="Lindsley D."/>
            <person name="Waalkes A."/>
            <person name="Ramage E."/>
            <person name="Patwardhan R.P."/>
            <person name="Burton J.N."/>
            <person name="Adey A."/>
            <person name="Kumar A."/>
            <person name="Qiu R."/>
            <person name="Shendure J."/>
            <person name="Hall B."/>
        </authorList>
    </citation>
    <scope>NUCLEOTIDE SEQUENCE [LARGE SCALE GENOMIC DNA]</scope>
    <source>
        <strain evidence="3">RSF 1966-606</strain>
    </source>
</reference>
<dbReference type="Proteomes" id="UP000428333">
    <property type="component" value="Linkage Group LG08"/>
</dbReference>
<dbReference type="EMBL" id="QEFC01002146">
    <property type="protein sequence ID" value="KAE9454113.1"/>
    <property type="molecule type" value="Genomic_DNA"/>
</dbReference>
<dbReference type="Gene3D" id="3.80.10.10">
    <property type="entry name" value="Ribonuclease Inhibitor"/>
    <property type="match status" value="3"/>
</dbReference>
<gene>
    <name evidence="3" type="ORF">C3L33_13971</name>
</gene>
<feature type="domain" description="Disease resistance protein At4g27190-like leucine-rich repeats" evidence="2">
    <location>
        <begin position="553"/>
        <end position="704"/>
    </location>
</feature>
<dbReference type="AlphaFoldDB" id="A0A6A4L374"/>
<name>A0A6A4L374_9ERIC</name>
<sequence length="782" mass="88246">MALECVISIGEKLTDPIRRQFGYLIYYKRNLESLGGEVDMLEERRGAVQLLVDNAKRKGQLIGPDVEGWMSRVEDSDIPKEDIVRYGIGLELFRSIDSVGEARDRLLRLESDRAIESPESLYQGMKELKVVHMSSMYVQPLLRSIQCLTNLQTLSLHHCYLADKDLLAIEALKNLEILSFTGSTIEELPREIGNLNRLKLLDFLNCNVTRIPHGILSSLLKLEELYLGVSFAGWDVVEEGKDIILTNACIAELASLPNLVALDIYVPNIKCWVWPRDVVFLGNIGAFHICFGKSSRYIDECLYPLTNRLTLKCIDISHGIMEIRGLKMLFKITRILCFKSVTWVKHNICDLDNDGLKNLSELQVDRCLDLECLINTIDGPLAKEAFCALKTLNLSILPELMHLWKGPTQLACLRNLTDVTVYRCPKLGYCVFSLAIARNLMQLQNITIQDCDQLEVIVSNIGGGEHEIASAAAEEEDEDEIQFPKLTSLKLHYLPNFTGFCKPMNAVKLPQLKHLELEDIPKINFLWPTSQTNYEITINRPLFNDKDTLSSIETLNIFNMDNLIEIWPGDLQALKLRDIEVHYCHKLSNILFPSNLIECMQKLERLQVHTCDSVEVAFDLCGYLNVGGKGKGPIAVALPCLAHLVLENLQNLTHVWANGSRTIQGFQNLRFLTVDGCSSLRILLSPFVAKLLVNLKKLQIRICKVMEAIVGWEQEADDEVTPNAIIILPKLTYLELVNLPLLTNFCPQTCTFQGSYLEKACISDCPAMESLPSAVQIVIDEQ</sequence>
<proteinExistence type="predicted"/>
<dbReference type="InterPro" id="IPR050905">
    <property type="entry name" value="Plant_NBS-LRR"/>
</dbReference>
<keyword evidence="1" id="KW-0611">Plant defense</keyword>
<protein>
    <recommendedName>
        <fullName evidence="2">Disease resistance protein At4g27190-like leucine-rich repeats domain-containing protein</fullName>
    </recommendedName>
</protein>
<keyword evidence="4" id="KW-1185">Reference proteome</keyword>
<dbReference type="InterPro" id="IPR032675">
    <property type="entry name" value="LRR_dom_sf"/>
</dbReference>
<organism evidence="3 4">
    <name type="scientific">Rhododendron williamsianum</name>
    <dbReference type="NCBI Taxonomy" id="262921"/>
    <lineage>
        <taxon>Eukaryota</taxon>
        <taxon>Viridiplantae</taxon>
        <taxon>Streptophyta</taxon>
        <taxon>Embryophyta</taxon>
        <taxon>Tracheophyta</taxon>
        <taxon>Spermatophyta</taxon>
        <taxon>Magnoliopsida</taxon>
        <taxon>eudicotyledons</taxon>
        <taxon>Gunneridae</taxon>
        <taxon>Pentapetalae</taxon>
        <taxon>asterids</taxon>
        <taxon>Ericales</taxon>
        <taxon>Ericaceae</taxon>
        <taxon>Ericoideae</taxon>
        <taxon>Rhodoreae</taxon>
        <taxon>Rhododendron</taxon>
    </lineage>
</organism>
<feature type="domain" description="Disease resistance protein At4g27190-like leucine-rich repeats" evidence="2">
    <location>
        <begin position="354"/>
        <end position="452"/>
    </location>
</feature>
<dbReference type="PANTHER" id="PTHR33463">
    <property type="entry name" value="NB-ARC DOMAIN-CONTAINING PROTEIN-RELATED"/>
    <property type="match status" value="1"/>
</dbReference>
<dbReference type="InterPro" id="IPR057135">
    <property type="entry name" value="At4g27190-like_LRR"/>
</dbReference>
<dbReference type="OrthoDB" id="1579323at2759"/>
<dbReference type="PANTHER" id="PTHR33463:SF218">
    <property type="entry name" value="DISEASE RESISTANCE PROTEIN RPS2-LIKE"/>
    <property type="match status" value="1"/>
</dbReference>
<evidence type="ECO:0000313" key="3">
    <source>
        <dbReference type="EMBL" id="KAE9454113.1"/>
    </source>
</evidence>